<dbReference type="InterPro" id="IPR000014">
    <property type="entry name" value="PAS"/>
</dbReference>
<sequence length="476" mass="51571">MSAARAHTGDRFDTLRQRAEAALDRIEAASRLEEAGDVRVLMHELSIYQVELEMQNEELRHAQQELEAARRLSDALLATSPTGIMLVDANGVILRTNKATSMLLGLERTHLEGQRFGVFLDPDSLFEFQELLAVALEGGPARPRELRLRRLGGLRFHARMDCSALDLQDLQAAAVPQAVCTFQDISDTVALREALRSENQSLDHQLRRRAQELEEINRRLVELLDQYEAARQQAEAAQRAKTSFLRNMSHELRTPLHGLMSLTEILLATVREPQDRELVDMARAGVAGLVELFQDLLDLAAMEADALEMLPADVAPELVLDAVCQSMAPVARAKGLRLDWAVDPTGNGSLACIRTDAVRLKQALLALLGNAVKFTPPGAGAVVCASCRQAADGLVFVIEDTGPGIPSPQLGQVCGLFVQGDDSLTRAHGGLGAGLSMACRLVGLLGGTLTLDNRPEGGLRATVRLPAAPCCGETPR</sequence>
<dbReference type="SUPFAM" id="SSF55874">
    <property type="entry name" value="ATPase domain of HSP90 chaperone/DNA topoisomerase II/histidine kinase"/>
    <property type="match status" value="1"/>
</dbReference>
<dbReference type="GO" id="GO:0009927">
    <property type="term" value="F:histidine phosphotransfer kinase activity"/>
    <property type="evidence" value="ECO:0007669"/>
    <property type="project" value="TreeGrafter"/>
</dbReference>
<dbReference type="Gene3D" id="1.10.287.130">
    <property type="match status" value="1"/>
</dbReference>
<evidence type="ECO:0000313" key="9">
    <source>
        <dbReference type="EMBL" id="AGW13101.1"/>
    </source>
</evidence>
<dbReference type="InterPro" id="IPR036890">
    <property type="entry name" value="HATPase_C_sf"/>
</dbReference>
<feature type="coiled-coil region" evidence="6">
    <location>
        <begin position="12"/>
        <end position="79"/>
    </location>
</feature>
<dbReference type="CDD" id="cd00082">
    <property type="entry name" value="HisKA"/>
    <property type="match status" value="1"/>
</dbReference>
<dbReference type="eggNOG" id="COG2205">
    <property type="taxonomic scope" value="Bacteria"/>
</dbReference>
<dbReference type="PANTHER" id="PTHR43047">
    <property type="entry name" value="TWO-COMPONENT HISTIDINE PROTEIN KINASE"/>
    <property type="match status" value="1"/>
</dbReference>
<keyword evidence="3" id="KW-0597">Phosphoprotein</keyword>
<dbReference type="KEGG" id="dgg:DGI_1247"/>
<feature type="domain" description="PAS" evidence="8">
    <location>
        <begin position="69"/>
        <end position="139"/>
    </location>
</feature>
<dbReference type="SMART" id="SM00387">
    <property type="entry name" value="HATPase_c"/>
    <property type="match status" value="1"/>
</dbReference>
<evidence type="ECO:0000256" key="6">
    <source>
        <dbReference type="SAM" id="Coils"/>
    </source>
</evidence>
<dbReference type="Proteomes" id="UP000016587">
    <property type="component" value="Chromosome"/>
</dbReference>
<dbReference type="Pfam" id="PF02518">
    <property type="entry name" value="HATPase_c"/>
    <property type="match status" value="1"/>
</dbReference>
<dbReference type="PATRIC" id="fig|1121448.10.peg.1242"/>
<dbReference type="SUPFAM" id="SSF55785">
    <property type="entry name" value="PYP-like sensor domain (PAS domain)"/>
    <property type="match status" value="1"/>
</dbReference>
<accession>T2GAG1</accession>
<evidence type="ECO:0000256" key="2">
    <source>
        <dbReference type="ARBA" id="ARBA00012438"/>
    </source>
</evidence>
<keyword evidence="6" id="KW-0175">Coiled coil</keyword>
<name>T2GAG1_MEGG1</name>
<dbReference type="OrthoDB" id="9799273at2"/>
<dbReference type="HOGENOM" id="CLU_573338_0_0_7"/>
<dbReference type="InterPro" id="IPR005467">
    <property type="entry name" value="His_kinase_dom"/>
</dbReference>
<dbReference type="EC" id="2.7.13.3" evidence="2"/>
<keyword evidence="5 9" id="KW-0418">Kinase</keyword>
<evidence type="ECO:0000259" key="8">
    <source>
        <dbReference type="PROSITE" id="PS50112"/>
    </source>
</evidence>
<evidence type="ECO:0000256" key="3">
    <source>
        <dbReference type="ARBA" id="ARBA00022553"/>
    </source>
</evidence>
<dbReference type="PROSITE" id="PS50112">
    <property type="entry name" value="PAS"/>
    <property type="match status" value="1"/>
</dbReference>
<organism evidence="9 10">
    <name type="scientific">Megalodesulfovibrio gigas (strain ATCC 19364 / DSM 1382 / NCIMB 9332 / VKM B-1759)</name>
    <name type="common">Desulfovibrio gigas</name>
    <dbReference type="NCBI Taxonomy" id="1121448"/>
    <lineage>
        <taxon>Bacteria</taxon>
        <taxon>Pseudomonadati</taxon>
        <taxon>Thermodesulfobacteriota</taxon>
        <taxon>Desulfovibrionia</taxon>
        <taxon>Desulfovibrionales</taxon>
        <taxon>Desulfovibrionaceae</taxon>
        <taxon>Megalodesulfovibrio</taxon>
    </lineage>
</organism>
<dbReference type="SUPFAM" id="SSF47384">
    <property type="entry name" value="Homodimeric domain of signal transducing histidine kinase"/>
    <property type="match status" value="1"/>
</dbReference>
<comment type="catalytic activity">
    <reaction evidence="1">
        <text>ATP + protein L-histidine = ADP + protein N-phospho-L-histidine.</text>
        <dbReference type="EC" id="2.7.13.3"/>
    </reaction>
</comment>
<dbReference type="InterPro" id="IPR036097">
    <property type="entry name" value="HisK_dim/P_sf"/>
</dbReference>
<dbReference type="Pfam" id="PF13426">
    <property type="entry name" value="PAS_9"/>
    <property type="match status" value="1"/>
</dbReference>
<feature type="coiled-coil region" evidence="6">
    <location>
        <begin position="199"/>
        <end position="247"/>
    </location>
</feature>
<evidence type="ECO:0000256" key="1">
    <source>
        <dbReference type="ARBA" id="ARBA00000085"/>
    </source>
</evidence>
<dbReference type="NCBIfam" id="TIGR00229">
    <property type="entry name" value="sensory_box"/>
    <property type="match status" value="1"/>
</dbReference>
<dbReference type="InterPro" id="IPR004358">
    <property type="entry name" value="Sig_transdc_His_kin-like_C"/>
</dbReference>
<dbReference type="PANTHER" id="PTHR43047:SF72">
    <property type="entry name" value="OSMOSENSING HISTIDINE PROTEIN KINASE SLN1"/>
    <property type="match status" value="1"/>
</dbReference>
<dbReference type="AlphaFoldDB" id="T2GAG1"/>
<dbReference type="Gene3D" id="3.30.565.10">
    <property type="entry name" value="Histidine kinase-like ATPase, C-terminal domain"/>
    <property type="match status" value="1"/>
</dbReference>
<gene>
    <name evidence="9" type="ORF">DGI_1247</name>
</gene>
<dbReference type="GO" id="GO:0005886">
    <property type="term" value="C:plasma membrane"/>
    <property type="evidence" value="ECO:0007669"/>
    <property type="project" value="TreeGrafter"/>
</dbReference>
<keyword evidence="4" id="KW-0808">Transferase</keyword>
<proteinExistence type="predicted"/>
<reference evidence="10" key="2">
    <citation type="submission" date="2013-07" db="EMBL/GenBank/DDBJ databases">
        <authorList>
            <person name="Morais-Silva F.O."/>
            <person name="Rezende A.M."/>
            <person name="Pimentel C."/>
            <person name="Resende D.M."/>
            <person name="Santos C.I."/>
            <person name="Clemente C."/>
            <person name="de Oliveira L.M."/>
            <person name="da Silva S.M."/>
            <person name="Costa D.A."/>
            <person name="Varela-Raposo A."/>
            <person name="Horacio E.C.A."/>
            <person name="Matos M."/>
            <person name="Flores O."/>
            <person name="Ruiz J.C."/>
            <person name="Rodrigues-Pousada C."/>
        </authorList>
    </citation>
    <scope>NUCLEOTIDE SEQUENCE [LARGE SCALE GENOMIC DNA]</scope>
    <source>
        <strain evidence="10">ATCC 19364 / DSM 1382 / NCIMB 9332 / VKM B-1759</strain>
    </source>
</reference>
<dbReference type="EMBL" id="CP006585">
    <property type="protein sequence ID" value="AGW13101.1"/>
    <property type="molecule type" value="Genomic_DNA"/>
</dbReference>
<dbReference type="SMART" id="SM00388">
    <property type="entry name" value="HisKA"/>
    <property type="match status" value="1"/>
</dbReference>
<dbReference type="PROSITE" id="PS50109">
    <property type="entry name" value="HIS_KIN"/>
    <property type="match status" value="1"/>
</dbReference>
<evidence type="ECO:0000256" key="4">
    <source>
        <dbReference type="ARBA" id="ARBA00022679"/>
    </source>
</evidence>
<dbReference type="Gene3D" id="3.30.450.20">
    <property type="entry name" value="PAS domain"/>
    <property type="match status" value="1"/>
</dbReference>
<evidence type="ECO:0000313" key="10">
    <source>
        <dbReference type="Proteomes" id="UP000016587"/>
    </source>
</evidence>
<dbReference type="PRINTS" id="PR00344">
    <property type="entry name" value="BCTRLSENSOR"/>
</dbReference>
<dbReference type="RefSeq" id="WP_021759884.1">
    <property type="nucleotide sequence ID" value="NC_022444.1"/>
</dbReference>
<keyword evidence="10" id="KW-1185">Reference proteome</keyword>
<evidence type="ECO:0000259" key="7">
    <source>
        <dbReference type="PROSITE" id="PS50109"/>
    </source>
</evidence>
<dbReference type="STRING" id="1121448.DGI_1247"/>
<dbReference type="CDD" id="cd00130">
    <property type="entry name" value="PAS"/>
    <property type="match status" value="1"/>
</dbReference>
<reference evidence="9 10" key="1">
    <citation type="journal article" date="2013" name="J. Bacteriol.">
        <title>Roles of HynAB and Ech, the only two hydrogenases found in the model sulfate reducer Desulfovibrio gigas.</title>
        <authorList>
            <person name="Morais-Silva F.O."/>
            <person name="Santos C.I."/>
            <person name="Rodrigues R."/>
            <person name="Pereira I.A."/>
            <person name="Rodrigues-Pousada C."/>
        </authorList>
    </citation>
    <scope>NUCLEOTIDE SEQUENCE [LARGE SCALE GENOMIC DNA]</scope>
    <source>
        <strain evidence="10">ATCC 19364 / DSM 1382 / NCIMB 9332 / VKM B-1759</strain>
    </source>
</reference>
<feature type="domain" description="Histidine kinase" evidence="7">
    <location>
        <begin position="247"/>
        <end position="469"/>
    </location>
</feature>
<dbReference type="InterPro" id="IPR035965">
    <property type="entry name" value="PAS-like_dom_sf"/>
</dbReference>
<dbReference type="GO" id="GO:0000155">
    <property type="term" value="F:phosphorelay sensor kinase activity"/>
    <property type="evidence" value="ECO:0007669"/>
    <property type="project" value="InterPro"/>
</dbReference>
<protein>
    <recommendedName>
        <fullName evidence="2">histidine kinase</fullName>
        <ecNumber evidence="2">2.7.13.3</ecNumber>
    </recommendedName>
</protein>
<dbReference type="InterPro" id="IPR003594">
    <property type="entry name" value="HATPase_dom"/>
</dbReference>
<dbReference type="SMART" id="SM00091">
    <property type="entry name" value="PAS"/>
    <property type="match status" value="1"/>
</dbReference>
<evidence type="ECO:0000256" key="5">
    <source>
        <dbReference type="ARBA" id="ARBA00022777"/>
    </source>
</evidence>
<dbReference type="InterPro" id="IPR003661">
    <property type="entry name" value="HisK_dim/P_dom"/>
</dbReference>
<dbReference type="Pfam" id="PF00512">
    <property type="entry name" value="HisKA"/>
    <property type="match status" value="1"/>
</dbReference>